<gene>
    <name evidence="8" type="ORF">EDD58_10792</name>
</gene>
<comment type="subcellular location">
    <subcellularLocation>
        <location evidence="1">Membrane</location>
        <topology evidence="1">Multi-pass membrane protein</topology>
    </subcellularLocation>
</comment>
<evidence type="ECO:0000256" key="4">
    <source>
        <dbReference type="ARBA" id="ARBA00022989"/>
    </source>
</evidence>
<evidence type="ECO:0000313" key="8">
    <source>
        <dbReference type="EMBL" id="TCS93444.1"/>
    </source>
</evidence>
<name>A0A4R3L5L1_9BACL</name>
<evidence type="ECO:0000256" key="6">
    <source>
        <dbReference type="SAM" id="Phobius"/>
    </source>
</evidence>
<feature type="transmembrane region" description="Helical" evidence="6">
    <location>
        <begin position="70"/>
        <end position="88"/>
    </location>
</feature>
<keyword evidence="3" id="KW-0201">Cytochrome c-type biogenesis</keyword>
<keyword evidence="9" id="KW-1185">Reference proteome</keyword>
<evidence type="ECO:0000256" key="2">
    <source>
        <dbReference type="ARBA" id="ARBA00022692"/>
    </source>
</evidence>
<dbReference type="GO" id="GO:0016020">
    <property type="term" value="C:membrane"/>
    <property type="evidence" value="ECO:0007669"/>
    <property type="project" value="UniProtKB-SubCell"/>
</dbReference>
<dbReference type="PANTHER" id="PTHR31566:SF0">
    <property type="entry name" value="CYTOCHROME C BIOGENESIS PROTEIN CCS1, CHLOROPLASTIC"/>
    <property type="match status" value="1"/>
</dbReference>
<proteinExistence type="predicted"/>
<keyword evidence="4 6" id="KW-1133">Transmembrane helix</keyword>
<evidence type="ECO:0000313" key="9">
    <source>
        <dbReference type="Proteomes" id="UP000294937"/>
    </source>
</evidence>
<dbReference type="RefSeq" id="WP_131925767.1">
    <property type="nucleotide sequence ID" value="NZ_SMAG01000007.1"/>
</dbReference>
<evidence type="ECO:0000256" key="1">
    <source>
        <dbReference type="ARBA" id="ARBA00004141"/>
    </source>
</evidence>
<dbReference type="OrthoDB" id="9770923at2"/>
<reference evidence="8 9" key="1">
    <citation type="submission" date="2019-03" db="EMBL/GenBank/DDBJ databases">
        <title>Genomic Encyclopedia of Type Strains, Phase IV (KMG-IV): sequencing the most valuable type-strain genomes for metagenomic binning, comparative biology and taxonomic classification.</title>
        <authorList>
            <person name="Goeker M."/>
        </authorList>
    </citation>
    <scope>NUCLEOTIDE SEQUENCE [LARGE SCALE GENOMIC DNA]</scope>
    <source>
        <strain evidence="8 9">DSM 45707</strain>
    </source>
</reference>
<dbReference type="Proteomes" id="UP000294937">
    <property type="component" value="Unassembled WGS sequence"/>
</dbReference>
<evidence type="ECO:0000256" key="5">
    <source>
        <dbReference type="ARBA" id="ARBA00023136"/>
    </source>
</evidence>
<accession>A0A4R3L5L1</accession>
<feature type="transmembrane region" description="Helical" evidence="6">
    <location>
        <begin position="463"/>
        <end position="483"/>
    </location>
</feature>
<feature type="domain" description="ResB-like" evidence="7">
    <location>
        <begin position="68"/>
        <end position="514"/>
    </location>
</feature>
<dbReference type="Pfam" id="PF05140">
    <property type="entry name" value="ResB"/>
    <property type="match status" value="1"/>
</dbReference>
<dbReference type="InterPro" id="IPR007816">
    <property type="entry name" value="ResB-like_domain"/>
</dbReference>
<protein>
    <submittedName>
        <fullName evidence="8">Cytochrome c biogenesis protein</fullName>
    </submittedName>
</protein>
<dbReference type="AlphaFoldDB" id="A0A4R3L5L1"/>
<feature type="transmembrane region" description="Helical" evidence="6">
    <location>
        <begin position="126"/>
        <end position="148"/>
    </location>
</feature>
<evidence type="ECO:0000256" key="3">
    <source>
        <dbReference type="ARBA" id="ARBA00022748"/>
    </source>
</evidence>
<sequence>MIENTKCECGHNNPVGTVLCEYCGKPLDEAIKDKEKFENEMRYEGKARRSQVATSSLFDSIWNFFSSVKIAIIMILVTLVAAGIGTIFPQEEFIPSRTPEIYYAENYGIWGEIFYSLGFSDMYSSWWFFLLISMIGISLVVCSLDRVVPLYKALKNQRVIKNTDFIIRQRISHQESIQQELKSTTLEQLSKQLEKKRYKIRQDGDAILAEKGRISRWGPYINHIGLIIFLFALLLRYIPGWYLDDMVVIREGEMKKIPDTEYYVKNEKAFAEFYDPKEVPSSSKAKGAVVKKYQTDVSLYVQEPNGQFKQVHKGSTLVNHPVEYQGLSLFQSGMELNPKLGAMTLKVIDKQTNQDLGNFTVDLFDMKLNQAYQVNPDMEVKIEQYYPDFALENNQPITRSQEPNRPAFIFELIDKKKGKSERSWVISGLDLDKQMKDNQYAINFGGLKFVNESALQVRIDKRLPLVFTGGIISMIGLVMGFYWQHRRVWIRYTDGKIYIGAHTNKNWYSLRRELQQVTDQTDLKLKFVD</sequence>
<organism evidence="8 9">
    <name type="scientific">Hazenella coriacea</name>
    <dbReference type="NCBI Taxonomy" id="1179467"/>
    <lineage>
        <taxon>Bacteria</taxon>
        <taxon>Bacillati</taxon>
        <taxon>Bacillota</taxon>
        <taxon>Bacilli</taxon>
        <taxon>Bacillales</taxon>
        <taxon>Thermoactinomycetaceae</taxon>
        <taxon>Hazenella</taxon>
    </lineage>
</organism>
<dbReference type="PANTHER" id="PTHR31566">
    <property type="entry name" value="CYTOCHROME C BIOGENESIS PROTEIN CCS1, CHLOROPLASTIC"/>
    <property type="match status" value="1"/>
</dbReference>
<dbReference type="EMBL" id="SMAG01000007">
    <property type="protein sequence ID" value="TCS93444.1"/>
    <property type="molecule type" value="Genomic_DNA"/>
</dbReference>
<dbReference type="GO" id="GO:0017004">
    <property type="term" value="P:cytochrome complex assembly"/>
    <property type="evidence" value="ECO:0007669"/>
    <property type="project" value="UniProtKB-KW"/>
</dbReference>
<keyword evidence="5 6" id="KW-0472">Membrane</keyword>
<evidence type="ECO:0000259" key="7">
    <source>
        <dbReference type="Pfam" id="PF05140"/>
    </source>
</evidence>
<feature type="transmembrane region" description="Helical" evidence="6">
    <location>
        <begin position="220"/>
        <end position="238"/>
    </location>
</feature>
<dbReference type="InterPro" id="IPR023494">
    <property type="entry name" value="Cyt_c_bgen_Ccs1/CcsB/ResB"/>
</dbReference>
<comment type="caution">
    <text evidence="8">The sequence shown here is derived from an EMBL/GenBank/DDBJ whole genome shotgun (WGS) entry which is preliminary data.</text>
</comment>
<keyword evidence="2 6" id="KW-0812">Transmembrane</keyword>